<protein>
    <submittedName>
        <fullName evidence="1">Uncharacterized protein</fullName>
    </submittedName>
</protein>
<accession>A0A8J8NHR4</accession>
<gene>
    <name evidence="1" type="ORF">FGO68_gene16230</name>
</gene>
<proteinExistence type="predicted"/>
<dbReference type="AlphaFoldDB" id="A0A8J8NHR4"/>
<evidence type="ECO:0000313" key="1">
    <source>
        <dbReference type="EMBL" id="TNV74934.1"/>
    </source>
</evidence>
<organism evidence="1 2">
    <name type="scientific">Halteria grandinella</name>
    <dbReference type="NCBI Taxonomy" id="5974"/>
    <lineage>
        <taxon>Eukaryota</taxon>
        <taxon>Sar</taxon>
        <taxon>Alveolata</taxon>
        <taxon>Ciliophora</taxon>
        <taxon>Intramacronucleata</taxon>
        <taxon>Spirotrichea</taxon>
        <taxon>Stichotrichia</taxon>
        <taxon>Sporadotrichida</taxon>
        <taxon>Halteriidae</taxon>
        <taxon>Halteria</taxon>
    </lineage>
</organism>
<name>A0A8J8NHR4_HALGN</name>
<evidence type="ECO:0000313" key="2">
    <source>
        <dbReference type="Proteomes" id="UP000785679"/>
    </source>
</evidence>
<dbReference type="OrthoDB" id="283342at2759"/>
<dbReference type="Proteomes" id="UP000785679">
    <property type="component" value="Unassembled WGS sequence"/>
</dbReference>
<sequence>MLNNECFAISPQMTVGNNILLLESEQKFGKYAKRYTQDTDLFSTKIPVHTQYSQHSSAYGQFYFQSELKLQKTKPIYTYHTAKSQILGNKRLEYIKLRQEAD</sequence>
<comment type="caution">
    <text evidence="1">The sequence shown here is derived from an EMBL/GenBank/DDBJ whole genome shotgun (WGS) entry which is preliminary data.</text>
</comment>
<keyword evidence="2" id="KW-1185">Reference proteome</keyword>
<dbReference type="EMBL" id="RRYP01016544">
    <property type="protein sequence ID" value="TNV74934.1"/>
    <property type="molecule type" value="Genomic_DNA"/>
</dbReference>
<reference evidence="1" key="1">
    <citation type="submission" date="2019-06" db="EMBL/GenBank/DDBJ databases">
        <authorList>
            <person name="Zheng W."/>
        </authorList>
    </citation>
    <scope>NUCLEOTIDE SEQUENCE</scope>
    <source>
        <strain evidence="1">QDHG01</strain>
    </source>
</reference>